<evidence type="ECO:0000256" key="5">
    <source>
        <dbReference type="ARBA" id="ARBA00022516"/>
    </source>
</evidence>
<comment type="subcellular location">
    <subcellularLocation>
        <location evidence="1 22">Endoplasmic reticulum membrane</location>
        <topology evidence="1 22">Multi-pass membrane protein</topology>
    </subcellularLocation>
</comment>
<keyword evidence="12 22" id="KW-0472">Membrane</keyword>
<evidence type="ECO:0000256" key="2">
    <source>
        <dbReference type="ARBA" id="ARBA00004771"/>
    </source>
</evidence>
<reference evidence="23" key="1">
    <citation type="submission" date="2025-08" db="UniProtKB">
        <authorList>
            <consortium name="Ensembl"/>
        </authorList>
    </citation>
    <scope>IDENTIFICATION</scope>
</reference>
<comment type="similarity">
    <text evidence="4 22">Belongs to the diacylglycerol acyltransferase family.</text>
</comment>
<dbReference type="GO" id="GO:0006071">
    <property type="term" value="P:glycerol metabolic process"/>
    <property type="evidence" value="ECO:0007669"/>
    <property type="project" value="UniProtKB-KW"/>
</dbReference>
<comment type="pathway">
    <text evidence="2">Glycerolipid metabolism; triacylglycerol biosynthesis.</text>
</comment>
<comment type="catalytic activity">
    <reaction evidence="18">
        <text>a 1-acylglycerol + an acyl-CoA = a 1,2-diacylglycerol + CoA</text>
        <dbReference type="Rhea" id="RHEA:39943"/>
        <dbReference type="ChEBI" id="CHEBI:35759"/>
        <dbReference type="ChEBI" id="CHEBI:49172"/>
        <dbReference type="ChEBI" id="CHEBI:57287"/>
        <dbReference type="ChEBI" id="CHEBI:58342"/>
    </reaction>
    <physiologicalReaction direction="left-to-right" evidence="18">
        <dbReference type="Rhea" id="RHEA:39944"/>
    </physiologicalReaction>
</comment>
<dbReference type="UniPathway" id="UPA00282"/>
<dbReference type="Pfam" id="PF03982">
    <property type="entry name" value="DAGAT"/>
    <property type="match status" value="1"/>
</dbReference>
<accession>A0A8C5W803</accession>
<evidence type="ECO:0000256" key="9">
    <source>
        <dbReference type="ARBA" id="ARBA00022824"/>
    </source>
</evidence>
<evidence type="ECO:0000256" key="15">
    <source>
        <dbReference type="ARBA" id="ARBA00043656"/>
    </source>
</evidence>
<sequence length="335" mass="38229">MKVEFAPINIPLARRLQTAAVLQWVFSFLLLAQCCVVIFLVLVLARSWLLISLYVLWLYLDWETPEAGGRRVQWVRSWTLWRFFKDYFPIHLVKTTDLDPKHNYLLGFHPHGVLVAGAFSNFCTNYTGFAELFPGLTPYLHILPFWFRCPFFREYALSYGLVSATKKSVNHVLSKEDGGNAAVIVIGGAEESLDAHPGNLTLHILKRKGFIKIALKRGAHLVPIFSFGENELYDQVSNPKGSLLRGVQERLQSIMGFAMPLFHARGVFQYSFGLVPYRKPIHTVVGKPIPVTRSSNPTDEDIEALHQLYLNALQQLFEEHKEKYGIPEHKSLIFT</sequence>
<evidence type="ECO:0000256" key="21">
    <source>
        <dbReference type="ARBA" id="ARBA00049073"/>
    </source>
</evidence>
<evidence type="ECO:0000313" key="24">
    <source>
        <dbReference type="Proteomes" id="UP000694569"/>
    </source>
</evidence>
<keyword evidence="11" id="KW-0443">Lipid metabolism</keyword>
<evidence type="ECO:0000256" key="1">
    <source>
        <dbReference type="ARBA" id="ARBA00004477"/>
    </source>
</evidence>
<dbReference type="Proteomes" id="UP000694569">
    <property type="component" value="Unplaced"/>
</dbReference>
<dbReference type="Ensembl" id="ENSLLET00000024870.1">
    <property type="protein sequence ID" value="ENSLLEP00000023952.1"/>
    <property type="gene ID" value="ENSLLEG00000015211.1"/>
</dbReference>
<keyword evidence="8" id="KW-0319">Glycerol metabolism</keyword>
<evidence type="ECO:0000256" key="12">
    <source>
        <dbReference type="ARBA" id="ARBA00023136"/>
    </source>
</evidence>
<evidence type="ECO:0000256" key="22">
    <source>
        <dbReference type="RuleBase" id="RU367023"/>
    </source>
</evidence>
<keyword evidence="24" id="KW-1185">Reference proteome</keyword>
<keyword evidence="5" id="KW-0444">Lipid biosynthesis</keyword>
<proteinExistence type="inferred from homology"/>
<evidence type="ECO:0000256" key="19">
    <source>
        <dbReference type="ARBA" id="ARBA00043704"/>
    </source>
</evidence>
<comment type="catalytic activity">
    <reaction evidence="20">
        <text>a 3-acyl-sn-glycerol + an acyl-CoA = a 1,3-diacyl-sn-glycerol + CoA</text>
        <dbReference type="Rhea" id="RHEA:77555"/>
        <dbReference type="ChEBI" id="CHEBI:57287"/>
        <dbReference type="ChEBI" id="CHEBI:58342"/>
        <dbReference type="ChEBI" id="CHEBI:64760"/>
        <dbReference type="ChEBI" id="CHEBI:77272"/>
    </reaction>
    <physiologicalReaction direction="left-to-right" evidence="20">
        <dbReference type="Rhea" id="RHEA:77556"/>
    </physiologicalReaction>
</comment>
<evidence type="ECO:0000256" key="14">
    <source>
        <dbReference type="ARBA" id="ARBA00023315"/>
    </source>
</evidence>
<dbReference type="GeneTree" id="ENSGT01030000234582"/>
<keyword evidence="7 22" id="KW-0812">Transmembrane</keyword>
<keyword evidence="13" id="KW-0325">Glycoprotein</keyword>
<dbReference type="PANTHER" id="PTHR12317:SF26">
    <property type="entry name" value="2-ACYLGLYCEROL O-ACYLTRANSFERASE 1"/>
    <property type="match status" value="1"/>
</dbReference>
<name>A0A8C5W803_9ANUR</name>
<keyword evidence="9 22" id="KW-0256">Endoplasmic reticulum</keyword>
<dbReference type="PANTHER" id="PTHR12317">
    <property type="entry name" value="DIACYLGLYCEROL O-ACYLTRANSFERASE"/>
    <property type="match status" value="1"/>
</dbReference>
<evidence type="ECO:0000256" key="10">
    <source>
        <dbReference type="ARBA" id="ARBA00022989"/>
    </source>
</evidence>
<protein>
    <recommendedName>
        <fullName evidence="22">Acyltransferase</fullName>
        <ecNumber evidence="22">2.3.1.-</ecNumber>
    </recommendedName>
</protein>
<evidence type="ECO:0000256" key="11">
    <source>
        <dbReference type="ARBA" id="ARBA00023098"/>
    </source>
</evidence>
<dbReference type="GO" id="GO:0003846">
    <property type="term" value="F:2-acylglycerol O-acyltransferase activity"/>
    <property type="evidence" value="ECO:0007669"/>
    <property type="project" value="UniProtKB-EC"/>
</dbReference>
<dbReference type="CDD" id="cd07987">
    <property type="entry name" value="LPLAT_MGAT-like"/>
    <property type="match status" value="1"/>
</dbReference>
<comment type="catalytic activity">
    <reaction evidence="16">
        <text>a 2-acylglycerol + an acyl-CoA = a 2,3-diacyl-sn-glycerol + CoA</text>
        <dbReference type="Rhea" id="RHEA:38467"/>
        <dbReference type="ChEBI" id="CHEBI:17389"/>
        <dbReference type="ChEBI" id="CHEBI:57287"/>
        <dbReference type="ChEBI" id="CHEBI:58342"/>
        <dbReference type="ChEBI" id="CHEBI:75524"/>
    </reaction>
    <physiologicalReaction direction="left-to-right" evidence="16">
        <dbReference type="Rhea" id="RHEA:38468"/>
    </physiologicalReaction>
</comment>
<comment type="pathway">
    <text evidence="3">Lipid metabolism.</text>
</comment>
<evidence type="ECO:0000256" key="17">
    <source>
        <dbReference type="ARBA" id="ARBA00043685"/>
    </source>
</evidence>
<evidence type="ECO:0000256" key="16">
    <source>
        <dbReference type="ARBA" id="ARBA00043663"/>
    </source>
</evidence>
<dbReference type="GO" id="GO:0019432">
    <property type="term" value="P:triglyceride biosynthetic process"/>
    <property type="evidence" value="ECO:0007669"/>
    <property type="project" value="UniProtKB-UniPathway"/>
</dbReference>
<evidence type="ECO:0000256" key="8">
    <source>
        <dbReference type="ARBA" id="ARBA00022798"/>
    </source>
</evidence>
<evidence type="ECO:0000256" key="3">
    <source>
        <dbReference type="ARBA" id="ARBA00005189"/>
    </source>
</evidence>
<feature type="transmembrane region" description="Helical" evidence="22">
    <location>
        <begin position="20"/>
        <end position="45"/>
    </location>
</feature>
<reference evidence="23" key="2">
    <citation type="submission" date="2025-09" db="UniProtKB">
        <authorList>
            <consortium name="Ensembl"/>
        </authorList>
    </citation>
    <scope>IDENTIFICATION</scope>
</reference>
<comment type="catalytic activity">
    <reaction evidence="17">
        <text>a 1-acylglycerol + an acyl-CoA = a 1,3-diacylglycerol + CoA</text>
        <dbReference type="Rhea" id="RHEA:77571"/>
        <dbReference type="ChEBI" id="CHEBI:35759"/>
        <dbReference type="ChEBI" id="CHEBI:47777"/>
        <dbReference type="ChEBI" id="CHEBI:57287"/>
        <dbReference type="ChEBI" id="CHEBI:58342"/>
    </reaction>
    <physiologicalReaction direction="left-to-right" evidence="17">
        <dbReference type="Rhea" id="RHEA:77572"/>
    </physiologicalReaction>
</comment>
<evidence type="ECO:0000256" key="7">
    <source>
        <dbReference type="ARBA" id="ARBA00022692"/>
    </source>
</evidence>
<dbReference type="EC" id="2.3.1.-" evidence="22"/>
<dbReference type="GO" id="GO:0004144">
    <property type="term" value="F:diacylglycerol O-acyltransferase activity"/>
    <property type="evidence" value="ECO:0007669"/>
    <property type="project" value="TreeGrafter"/>
</dbReference>
<comment type="catalytic activity">
    <reaction evidence="19">
        <text>a 2-acylglycerol + an acyl-CoA = a 1,2-diacylglycerol + CoA</text>
        <dbReference type="Rhea" id="RHEA:16741"/>
        <dbReference type="ChEBI" id="CHEBI:17389"/>
        <dbReference type="ChEBI" id="CHEBI:49172"/>
        <dbReference type="ChEBI" id="CHEBI:57287"/>
        <dbReference type="ChEBI" id="CHEBI:58342"/>
        <dbReference type="EC" id="2.3.1.22"/>
    </reaction>
    <physiologicalReaction direction="left-to-right" evidence="19">
        <dbReference type="Rhea" id="RHEA:16742"/>
    </physiologicalReaction>
</comment>
<evidence type="ECO:0000256" key="4">
    <source>
        <dbReference type="ARBA" id="ARBA00005420"/>
    </source>
</evidence>
<dbReference type="GO" id="GO:0006651">
    <property type="term" value="P:diacylglycerol biosynthetic process"/>
    <property type="evidence" value="ECO:0007669"/>
    <property type="project" value="TreeGrafter"/>
</dbReference>
<keyword evidence="10 22" id="KW-1133">Transmembrane helix</keyword>
<dbReference type="AlphaFoldDB" id="A0A8C5W803"/>
<evidence type="ECO:0000256" key="20">
    <source>
        <dbReference type="ARBA" id="ARBA00047737"/>
    </source>
</evidence>
<comment type="catalytic activity">
    <reaction evidence="21">
        <text>a 1-acyl-sn-glycerol + an acyl-CoA = a 1,3-diacyl-sn-glycerol + CoA</text>
        <dbReference type="Rhea" id="RHEA:77559"/>
        <dbReference type="ChEBI" id="CHEBI:57287"/>
        <dbReference type="ChEBI" id="CHEBI:58342"/>
        <dbReference type="ChEBI" id="CHEBI:64683"/>
        <dbReference type="ChEBI" id="CHEBI:77272"/>
    </reaction>
    <physiologicalReaction direction="left-to-right" evidence="21">
        <dbReference type="Rhea" id="RHEA:77560"/>
    </physiologicalReaction>
</comment>
<evidence type="ECO:0000256" key="13">
    <source>
        <dbReference type="ARBA" id="ARBA00023180"/>
    </source>
</evidence>
<comment type="catalytic activity">
    <reaction evidence="15">
        <text>a 2-acylglycerol + an acyl-CoA = a 1,2-diacyl-sn-glycerol + CoA</text>
        <dbReference type="Rhea" id="RHEA:32947"/>
        <dbReference type="ChEBI" id="CHEBI:17389"/>
        <dbReference type="ChEBI" id="CHEBI:17815"/>
        <dbReference type="ChEBI" id="CHEBI:57287"/>
        <dbReference type="ChEBI" id="CHEBI:58342"/>
    </reaction>
    <physiologicalReaction direction="left-to-right" evidence="15">
        <dbReference type="Rhea" id="RHEA:32948"/>
    </physiologicalReaction>
</comment>
<dbReference type="OrthoDB" id="264532at2759"/>
<dbReference type="GO" id="GO:0005789">
    <property type="term" value="C:endoplasmic reticulum membrane"/>
    <property type="evidence" value="ECO:0007669"/>
    <property type="project" value="UniProtKB-SubCell"/>
</dbReference>
<gene>
    <name evidence="23" type="primary">MOGAT1</name>
</gene>
<keyword evidence="14" id="KW-0012">Acyltransferase</keyword>
<evidence type="ECO:0000256" key="18">
    <source>
        <dbReference type="ARBA" id="ARBA00043696"/>
    </source>
</evidence>
<keyword evidence="6 22" id="KW-0808">Transferase</keyword>
<organism evidence="23 24">
    <name type="scientific">Leptobrachium leishanense</name>
    <name type="common">Leishan spiny toad</name>
    <dbReference type="NCBI Taxonomy" id="445787"/>
    <lineage>
        <taxon>Eukaryota</taxon>
        <taxon>Metazoa</taxon>
        <taxon>Chordata</taxon>
        <taxon>Craniata</taxon>
        <taxon>Vertebrata</taxon>
        <taxon>Euteleostomi</taxon>
        <taxon>Amphibia</taxon>
        <taxon>Batrachia</taxon>
        <taxon>Anura</taxon>
        <taxon>Pelobatoidea</taxon>
        <taxon>Megophryidae</taxon>
        <taxon>Leptobrachium</taxon>
    </lineage>
</organism>
<comment type="caution">
    <text evidence="22">Lacks conserved residue(s) required for the propagation of feature annotation.</text>
</comment>
<evidence type="ECO:0000313" key="23">
    <source>
        <dbReference type="Ensembl" id="ENSLLEP00000023952.1"/>
    </source>
</evidence>
<dbReference type="InterPro" id="IPR007130">
    <property type="entry name" value="DAGAT"/>
</dbReference>
<evidence type="ECO:0000256" key="6">
    <source>
        <dbReference type="ARBA" id="ARBA00022679"/>
    </source>
</evidence>